<evidence type="ECO:0000259" key="9">
    <source>
        <dbReference type="Pfam" id="PF01648"/>
    </source>
</evidence>
<dbReference type="PANTHER" id="PTHR12215:SF10">
    <property type="entry name" value="L-AMINOADIPATE-SEMIALDEHYDE DEHYDROGENASE-PHOSPHOPANTETHEINYL TRANSFERASE"/>
    <property type="match status" value="1"/>
</dbReference>
<dbReference type="EC" id="2.7.8.7" evidence="2"/>
<evidence type="ECO:0000256" key="4">
    <source>
        <dbReference type="ARBA" id="ARBA00022679"/>
    </source>
</evidence>
<reference evidence="11 12" key="1">
    <citation type="submission" date="2022-05" db="EMBL/GenBank/DDBJ databases">
        <authorList>
            <consortium name="Genoscope - CEA"/>
            <person name="William W."/>
        </authorList>
    </citation>
    <scope>NUCLEOTIDE SEQUENCE [LARGE SCALE GENOMIC DNA]</scope>
</reference>
<evidence type="ECO:0000256" key="6">
    <source>
        <dbReference type="ARBA" id="ARBA00033443"/>
    </source>
</evidence>
<dbReference type="InterPro" id="IPR008278">
    <property type="entry name" value="4-PPantetheinyl_Trfase_dom"/>
</dbReference>
<feature type="domain" description="4'-phosphopantetheinyl transferase N-terminal" evidence="10">
    <location>
        <begin position="17"/>
        <end position="114"/>
    </location>
</feature>
<dbReference type="Pfam" id="PF22624">
    <property type="entry name" value="AASDHPPT_N"/>
    <property type="match status" value="1"/>
</dbReference>
<protein>
    <recommendedName>
        <fullName evidence="3">L-aminoadipate-semialdehyde dehydrogenase-phosphopantetheinyl transferase</fullName>
        <ecNumber evidence="2">2.7.8.7</ecNumber>
    </recommendedName>
    <alternativeName>
        <fullName evidence="5">4'-phosphopantetheinyl transferase</fullName>
    </alternativeName>
    <alternativeName>
        <fullName evidence="6">Alpha-aminoadipic semialdehyde dehydrogenase-phosphopantetheinyl transferase</fullName>
    </alternativeName>
</protein>
<comment type="catalytic activity">
    <reaction evidence="8">
        <text>apo-[ACP] + acetyl-CoA = acetyl-[ACP] + adenosine 3',5'-bisphosphate + H(+)</text>
        <dbReference type="Rhea" id="RHEA:46564"/>
        <dbReference type="Rhea" id="RHEA-COMP:9621"/>
        <dbReference type="Rhea" id="RHEA-COMP:9690"/>
        <dbReference type="ChEBI" id="CHEBI:15378"/>
        <dbReference type="ChEBI" id="CHEBI:29999"/>
        <dbReference type="ChEBI" id="CHEBI:57288"/>
        <dbReference type="ChEBI" id="CHEBI:58343"/>
        <dbReference type="ChEBI" id="CHEBI:78446"/>
    </reaction>
    <physiologicalReaction direction="left-to-right" evidence="8">
        <dbReference type="Rhea" id="RHEA:46565"/>
    </physiologicalReaction>
</comment>
<dbReference type="InterPro" id="IPR037143">
    <property type="entry name" value="4-PPantetheinyl_Trfase_dom_sf"/>
</dbReference>
<dbReference type="Pfam" id="PF01648">
    <property type="entry name" value="ACPS"/>
    <property type="match status" value="1"/>
</dbReference>
<dbReference type="PANTHER" id="PTHR12215">
    <property type="entry name" value="PHOSPHOPANTETHEINE TRANSFERASE"/>
    <property type="match status" value="1"/>
</dbReference>
<evidence type="ECO:0000256" key="7">
    <source>
        <dbReference type="ARBA" id="ARBA00048641"/>
    </source>
</evidence>
<evidence type="ECO:0000256" key="2">
    <source>
        <dbReference type="ARBA" id="ARBA00013172"/>
    </source>
</evidence>
<dbReference type="Gene3D" id="3.90.470.20">
    <property type="entry name" value="4'-phosphopantetheinyl transferase domain"/>
    <property type="match status" value="2"/>
</dbReference>
<evidence type="ECO:0000256" key="5">
    <source>
        <dbReference type="ARBA" id="ARBA00030484"/>
    </source>
</evidence>
<feature type="domain" description="4'-phosphopantetheinyl transferase" evidence="9">
    <location>
        <begin position="118"/>
        <end position="235"/>
    </location>
</feature>
<evidence type="ECO:0000256" key="1">
    <source>
        <dbReference type="ARBA" id="ARBA00006195"/>
    </source>
</evidence>
<sequence>MCLMRMEGVRLAFKFGSWKPTKQEWLLGISCVQSEEKQRIMRFVFKKDAKSALIGRLLIRKVLSEHLRIPYNEVLLKRTEKGKPYLANISEPSVKNFNFNISHQGDYTVLAAEPKTKVGVDIMKTVYPSSSTVAGFFQTMRKQFTAHEWQTIKSQESEWKQLEMFYRHWCLKESYVKATGTGIGHDLQSVEFNISTNELSPQTVTCDTQFFLDEVEMDGWRFEETKMDNLHQIAVALGPWQNPGEDRRSCFSKFTELQFADIVSSAIPLFPEEQSDWAAFESKRERVE</sequence>
<keyword evidence="12" id="KW-1185">Reference proteome</keyword>
<comment type="caution">
    <text evidence="11">The sequence shown here is derived from an EMBL/GenBank/DDBJ whole genome shotgun (WGS) entry which is preliminary data.</text>
</comment>
<organism evidence="11 12">
    <name type="scientific">Porites evermanni</name>
    <dbReference type="NCBI Taxonomy" id="104178"/>
    <lineage>
        <taxon>Eukaryota</taxon>
        <taxon>Metazoa</taxon>
        <taxon>Cnidaria</taxon>
        <taxon>Anthozoa</taxon>
        <taxon>Hexacorallia</taxon>
        <taxon>Scleractinia</taxon>
        <taxon>Fungiina</taxon>
        <taxon>Poritidae</taxon>
        <taxon>Porites</taxon>
    </lineage>
</organism>
<evidence type="ECO:0000313" key="12">
    <source>
        <dbReference type="Proteomes" id="UP001159427"/>
    </source>
</evidence>
<dbReference type="SUPFAM" id="SSF56214">
    <property type="entry name" value="4'-phosphopantetheinyl transferase"/>
    <property type="match status" value="2"/>
</dbReference>
<name>A0ABN8LF21_9CNID</name>
<dbReference type="EMBL" id="CALNXI010000007">
    <property type="protein sequence ID" value="CAH3014236.1"/>
    <property type="molecule type" value="Genomic_DNA"/>
</dbReference>
<dbReference type="Proteomes" id="UP001159427">
    <property type="component" value="Unassembled WGS sequence"/>
</dbReference>
<comment type="similarity">
    <text evidence="1">Belongs to the P-Pant transferase superfamily. AcpS family.</text>
</comment>
<gene>
    <name evidence="11" type="ORF">PEVE_00039561</name>
</gene>
<proteinExistence type="inferred from homology"/>
<accession>A0ABN8LF21</accession>
<evidence type="ECO:0000256" key="3">
    <source>
        <dbReference type="ARBA" id="ARBA00016301"/>
    </source>
</evidence>
<comment type="catalytic activity">
    <reaction evidence="7">
        <text>apo-[ACP] + CoA = holo-[ACP] + adenosine 3',5'-bisphosphate + H(+)</text>
        <dbReference type="Rhea" id="RHEA:12068"/>
        <dbReference type="Rhea" id="RHEA-COMP:9685"/>
        <dbReference type="Rhea" id="RHEA-COMP:9690"/>
        <dbReference type="ChEBI" id="CHEBI:15378"/>
        <dbReference type="ChEBI" id="CHEBI:29999"/>
        <dbReference type="ChEBI" id="CHEBI:57287"/>
        <dbReference type="ChEBI" id="CHEBI:58343"/>
        <dbReference type="ChEBI" id="CHEBI:64479"/>
        <dbReference type="EC" id="2.7.8.7"/>
    </reaction>
    <physiologicalReaction direction="left-to-right" evidence="7">
        <dbReference type="Rhea" id="RHEA:12069"/>
    </physiologicalReaction>
</comment>
<evidence type="ECO:0000256" key="8">
    <source>
        <dbReference type="ARBA" id="ARBA00048794"/>
    </source>
</evidence>
<dbReference type="InterPro" id="IPR055066">
    <property type="entry name" value="AASDHPPT_N"/>
</dbReference>
<dbReference type="InterPro" id="IPR050559">
    <property type="entry name" value="P-Pant_transferase_sf"/>
</dbReference>
<evidence type="ECO:0000313" key="11">
    <source>
        <dbReference type="EMBL" id="CAH3014236.1"/>
    </source>
</evidence>
<evidence type="ECO:0000259" key="10">
    <source>
        <dbReference type="Pfam" id="PF22624"/>
    </source>
</evidence>
<keyword evidence="4" id="KW-0808">Transferase</keyword>